<keyword evidence="3" id="KW-0687">Ribonucleoprotein</keyword>
<dbReference type="InterPro" id="IPR000114">
    <property type="entry name" value="Ribosomal_uL16_bact-type"/>
</dbReference>
<dbReference type="SUPFAM" id="SSF54686">
    <property type="entry name" value="Ribosomal protein L16p/L10e"/>
    <property type="match status" value="1"/>
</dbReference>
<dbReference type="AlphaFoldDB" id="A0A177B8G0"/>
<keyword evidence="2 5" id="KW-0689">Ribosomal protein</keyword>
<evidence type="ECO:0000256" key="3">
    <source>
        <dbReference type="ARBA" id="ARBA00023274"/>
    </source>
</evidence>
<evidence type="ECO:0000313" key="5">
    <source>
        <dbReference type="EMBL" id="OAF70588.1"/>
    </source>
</evidence>
<sequence length="236" mass="27481">MNRILRFTVINKVSTKGLKNWKLPPEKRPIVYPPFSSRFLPVVPKTPPLHGSSKMLKMTKRLDLIRGPETVHTELLHRQFGVRAVTGGQLRQYHFRMMKRVLDFVLKQTKDSFAIFRMDPPWKPCTQRKPGTTLGGGRGSIKFYVTPVKSGRILLEVGGSIEWNHIQKYLKTIANTLPFEAEAVSYESMLIQKENDEKIERENINKFSFKYALENNMMGCHSWASPYDFKWFGKYR</sequence>
<accession>A0A177B8G0</accession>
<dbReference type="GO" id="GO:0003735">
    <property type="term" value="F:structural constituent of ribosome"/>
    <property type="evidence" value="ECO:0007669"/>
    <property type="project" value="InterPro"/>
</dbReference>
<dbReference type="Pfam" id="PF00252">
    <property type="entry name" value="Ribosomal_L16"/>
    <property type="match status" value="1"/>
</dbReference>
<dbReference type="InterPro" id="IPR047873">
    <property type="entry name" value="Ribosomal_uL16"/>
</dbReference>
<evidence type="ECO:0000256" key="1">
    <source>
        <dbReference type="ARBA" id="ARBA00008931"/>
    </source>
</evidence>
<comment type="similarity">
    <text evidence="1">Belongs to the universal ribosomal protein uL16 family.</text>
</comment>
<protein>
    <recommendedName>
        <fullName evidence="4">Large ribosomal subunit protein uL16m</fullName>
    </recommendedName>
</protein>
<comment type="caution">
    <text evidence="5">The sequence shown here is derived from an EMBL/GenBank/DDBJ whole genome shotgun (WGS) entry which is preliminary data.</text>
</comment>
<dbReference type="GO" id="GO:0019843">
    <property type="term" value="F:rRNA binding"/>
    <property type="evidence" value="ECO:0007669"/>
    <property type="project" value="InterPro"/>
</dbReference>
<name>A0A177B8G0_9BILA</name>
<keyword evidence="6" id="KW-1185">Reference proteome</keyword>
<evidence type="ECO:0000256" key="4">
    <source>
        <dbReference type="ARBA" id="ARBA00035302"/>
    </source>
</evidence>
<dbReference type="GO" id="GO:0032543">
    <property type="term" value="P:mitochondrial translation"/>
    <property type="evidence" value="ECO:0007669"/>
    <property type="project" value="TreeGrafter"/>
</dbReference>
<reference evidence="5 6" key="1">
    <citation type="submission" date="2016-04" db="EMBL/GenBank/DDBJ databases">
        <title>The genome of Intoshia linei affirms orthonectids as highly simplified spiralians.</title>
        <authorList>
            <person name="Mikhailov K.V."/>
            <person name="Slusarev G.S."/>
            <person name="Nikitin M.A."/>
            <person name="Logacheva M.D."/>
            <person name="Penin A."/>
            <person name="Aleoshin V."/>
            <person name="Panchin Y.V."/>
        </authorList>
    </citation>
    <scope>NUCLEOTIDE SEQUENCE [LARGE SCALE GENOMIC DNA]</scope>
    <source>
        <strain evidence="5">Intl2013</strain>
        <tissue evidence="5">Whole animal</tissue>
    </source>
</reference>
<gene>
    <name evidence="5" type="ORF">A3Q56_01684</name>
</gene>
<dbReference type="InterPro" id="IPR036920">
    <property type="entry name" value="Ribosomal_uL16_sf"/>
</dbReference>
<dbReference type="PANTHER" id="PTHR12220">
    <property type="entry name" value="50S/60S RIBOSOMAL PROTEIN L16"/>
    <property type="match status" value="1"/>
</dbReference>
<organism evidence="5 6">
    <name type="scientific">Intoshia linei</name>
    <dbReference type="NCBI Taxonomy" id="1819745"/>
    <lineage>
        <taxon>Eukaryota</taxon>
        <taxon>Metazoa</taxon>
        <taxon>Spiralia</taxon>
        <taxon>Lophotrochozoa</taxon>
        <taxon>Mesozoa</taxon>
        <taxon>Orthonectida</taxon>
        <taxon>Rhopaluridae</taxon>
        <taxon>Intoshia</taxon>
    </lineage>
</organism>
<evidence type="ECO:0000313" key="6">
    <source>
        <dbReference type="Proteomes" id="UP000078046"/>
    </source>
</evidence>
<dbReference type="Gene3D" id="3.90.1170.10">
    <property type="entry name" value="Ribosomal protein L10e/L16"/>
    <property type="match status" value="1"/>
</dbReference>
<dbReference type="OrthoDB" id="268521at2759"/>
<evidence type="ECO:0000256" key="2">
    <source>
        <dbReference type="ARBA" id="ARBA00022980"/>
    </source>
</evidence>
<dbReference type="EMBL" id="LWCA01000131">
    <property type="protein sequence ID" value="OAF70588.1"/>
    <property type="molecule type" value="Genomic_DNA"/>
</dbReference>
<dbReference type="PANTHER" id="PTHR12220:SF13">
    <property type="entry name" value="LARGE RIBOSOMAL SUBUNIT PROTEIN UL16M"/>
    <property type="match status" value="1"/>
</dbReference>
<dbReference type="GO" id="GO:0005762">
    <property type="term" value="C:mitochondrial large ribosomal subunit"/>
    <property type="evidence" value="ECO:0007669"/>
    <property type="project" value="TreeGrafter"/>
</dbReference>
<proteinExistence type="inferred from homology"/>
<dbReference type="Proteomes" id="UP000078046">
    <property type="component" value="Unassembled WGS sequence"/>
</dbReference>